<dbReference type="RefSeq" id="WP_094757316.1">
    <property type="nucleotide sequence ID" value="NZ_FQYT01000008.1"/>
</dbReference>
<keyword evidence="3" id="KW-1185">Reference proteome</keyword>
<dbReference type="EMBL" id="FQYT01000008">
    <property type="protein sequence ID" value="SHI89622.1"/>
    <property type="molecule type" value="Genomic_DNA"/>
</dbReference>
<reference evidence="2 3" key="1">
    <citation type="submission" date="2016-11" db="EMBL/GenBank/DDBJ databases">
        <authorList>
            <person name="Jaros S."/>
            <person name="Januszkiewicz K."/>
            <person name="Wedrychowicz H."/>
        </authorList>
    </citation>
    <scope>NUCLEOTIDE SEQUENCE [LARGE SCALE GENOMIC DNA]</scope>
    <source>
        <strain evidence="2 3">DSM 15970</strain>
    </source>
</reference>
<accession>A0A1M6EW06</accession>
<dbReference type="InterPro" id="IPR038071">
    <property type="entry name" value="UROD/MetE-like_sf"/>
</dbReference>
<gene>
    <name evidence="2" type="ORF">SAMN02745691_01020</name>
</gene>
<feature type="domain" description="Uroporphyrinogen decarboxylase (URO-D)" evidence="1">
    <location>
        <begin position="118"/>
        <end position="295"/>
    </location>
</feature>
<dbReference type="PANTHER" id="PTHR47099:SF1">
    <property type="entry name" value="METHYLCOBAMIDE:COM METHYLTRANSFERASE MTBA"/>
    <property type="match status" value="1"/>
</dbReference>
<dbReference type="PANTHER" id="PTHR47099">
    <property type="entry name" value="METHYLCOBAMIDE:COM METHYLTRANSFERASE MTBA"/>
    <property type="match status" value="1"/>
</dbReference>
<dbReference type="GO" id="GO:0006779">
    <property type="term" value="P:porphyrin-containing compound biosynthetic process"/>
    <property type="evidence" value="ECO:0007669"/>
    <property type="project" value="InterPro"/>
</dbReference>
<dbReference type="SUPFAM" id="SSF51726">
    <property type="entry name" value="UROD/MetE-like"/>
    <property type="match status" value="1"/>
</dbReference>
<protein>
    <submittedName>
        <fullName evidence="2">Uroporphyrinogen decarboxylase (URO-D)</fullName>
    </submittedName>
</protein>
<evidence type="ECO:0000313" key="2">
    <source>
        <dbReference type="EMBL" id="SHI89622.1"/>
    </source>
</evidence>
<evidence type="ECO:0000259" key="1">
    <source>
        <dbReference type="Pfam" id="PF01208"/>
    </source>
</evidence>
<dbReference type="AlphaFoldDB" id="A0A1M6EW06"/>
<dbReference type="InterPro" id="IPR052024">
    <property type="entry name" value="Methanogen_methyltrans"/>
</dbReference>
<dbReference type="STRING" id="1122934.SAMN02745691_01020"/>
<dbReference type="Proteomes" id="UP000184342">
    <property type="component" value="Unassembled WGS sequence"/>
</dbReference>
<sequence length="336" mass="38849">MSTTMKENFLRLMRNDNPKWLGDPWDCFNENKFFRPALFDGGTISWNPATPGAKGHVDAWGVLWDWPFDQPGATPHVTNENAVVKDITQWDKYLNFPDLNKIDWTGFDQQAAHLDRENKLVMVANFTGMFEFSHVIMPFNEALCNYLEEPEAMFEMLSAYTDWKIKAVAMSIEHSKPDMIHFHDDWGTKKSLFLSPEIWRKAIKPHYERLYGFVKSKGVLIQHHSDCYNEPLARDMVDLGIDMWQGAIPQNNIKKMIEETEGKLCVMGGMDMQLIDLPDAPEQVIRNEVRRAIDEYVPLGSFIPCVANVFPIHKNVEEIINDELRTYGAEYAAKHF</sequence>
<dbReference type="InterPro" id="IPR000257">
    <property type="entry name" value="Uroporphyrinogen_deCOase"/>
</dbReference>
<name>A0A1M6EW06_9FIRM</name>
<dbReference type="OrthoDB" id="9815759at2"/>
<evidence type="ECO:0000313" key="3">
    <source>
        <dbReference type="Proteomes" id="UP000184342"/>
    </source>
</evidence>
<proteinExistence type="predicted"/>
<dbReference type="Pfam" id="PF01208">
    <property type="entry name" value="URO-D"/>
    <property type="match status" value="1"/>
</dbReference>
<dbReference type="GO" id="GO:0004853">
    <property type="term" value="F:uroporphyrinogen decarboxylase activity"/>
    <property type="evidence" value="ECO:0007669"/>
    <property type="project" value="InterPro"/>
</dbReference>
<organism evidence="2 3">
    <name type="scientific">Parasporobacterium paucivorans DSM 15970</name>
    <dbReference type="NCBI Taxonomy" id="1122934"/>
    <lineage>
        <taxon>Bacteria</taxon>
        <taxon>Bacillati</taxon>
        <taxon>Bacillota</taxon>
        <taxon>Clostridia</taxon>
        <taxon>Lachnospirales</taxon>
        <taxon>Lachnospiraceae</taxon>
        <taxon>Parasporobacterium</taxon>
    </lineage>
</organism>
<dbReference type="Gene3D" id="3.20.20.210">
    <property type="match status" value="1"/>
</dbReference>